<evidence type="ECO:0000313" key="2">
    <source>
        <dbReference type="EMBL" id="KKR06264.1"/>
    </source>
</evidence>
<organism evidence="2 3">
    <name type="scientific">candidate division WS6 bacterium GW2011_GWF2_39_15</name>
    <dbReference type="NCBI Taxonomy" id="1619100"/>
    <lineage>
        <taxon>Bacteria</taxon>
        <taxon>Candidatus Dojkabacteria</taxon>
    </lineage>
</organism>
<dbReference type="Proteomes" id="UP000034799">
    <property type="component" value="Unassembled WGS sequence"/>
</dbReference>
<sequence>MTKPKENSNNLKTLIIVAAIVVIVPVLALGGLYLYSQFQMNRLKSNGNSNTTDFCASVWMPFVTCKEGYTQGCVYKDCKCDDQRELKNIRVDGCIKENDTNTQYSLDGVCKKACKQTE</sequence>
<dbReference type="STRING" id="1619100.UT34_C0001G0304"/>
<evidence type="ECO:0000256" key="1">
    <source>
        <dbReference type="SAM" id="Phobius"/>
    </source>
</evidence>
<evidence type="ECO:0000313" key="3">
    <source>
        <dbReference type="Proteomes" id="UP000034799"/>
    </source>
</evidence>
<reference evidence="2 3" key="1">
    <citation type="journal article" date="2015" name="Nature">
        <title>rRNA introns, odd ribosomes, and small enigmatic genomes across a large radiation of phyla.</title>
        <authorList>
            <person name="Brown C.T."/>
            <person name="Hug L.A."/>
            <person name="Thomas B.C."/>
            <person name="Sharon I."/>
            <person name="Castelle C.J."/>
            <person name="Singh A."/>
            <person name="Wilkins M.J."/>
            <person name="Williams K.H."/>
            <person name="Banfield J.F."/>
        </authorList>
    </citation>
    <scope>NUCLEOTIDE SEQUENCE [LARGE SCALE GENOMIC DNA]</scope>
</reference>
<keyword evidence="1" id="KW-0812">Transmembrane</keyword>
<proteinExistence type="predicted"/>
<gene>
    <name evidence="2" type="ORF">UT34_C0001G0304</name>
</gene>
<name>A0A0G0MQF4_9BACT</name>
<dbReference type="EMBL" id="LBWK01000001">
    <property type="protein sequence ID" value="KKR06264.1"/>
    <property type="molecule type" value="Genomic_DNA"/>
</dbReference>
<accession>A0A0G0MQF4</accession>
<dbReference type="AlphaFoldDB" id="A0A0G0MQF4"/>
<keyword evidence="1" id="KW-1133">Transmembrane helix</keyword>
<evidence type="ECO:0008006" key="4">
    <source>
        <dbReference type="Google" id="ProtNLM"/>
    </source>
</evidence>
<comment type="caution">
    <text evidence="2">The sequence shown here is derived from an EMBL/GenBank/DDBJ whole genome shotgun (WGS) entry which is preliminary data.</text>
</comment>
<feature type="transmembrane region" description="Helical" evidence="1">
    <location>
        <begin position="14"/>
        <end position="35"/>
    </location>
</feature>
<keyword evidence="1" id="KW-0472">Membrane</keyword>
<protein>
    <recommendedName>
        <fullName evidence="4">Transmembrane protein</fullName>
    </recommendedName>
</protein>